<protein>
    <submittedName>
        <fullName evidence="1">Uncharacterized protein</fullName>
    </submittedName>
</protein>
<organism evidence="1">
    <name type="scientific">viral metagenome</name>
    <dbReference type="NCBI Taxonomy" id="1070528"/>
    <lineage>
        <taxon>unclassified sequences</taxon>
        <taxon>metagenomes</taxon>
        <taxon>organismal metagenomes</taxon>
    </lineage>
</organism>
<reference evidence="1" key="1">
    <citation type="journal article" date="2020" name="Nature">
        <title>Giant virus diversity and host interactions through global metagenomics.</title>
        <authorList>
            <person name="Schulz F."/>
            <person name="Roux S."/>
            <person name="Paez-Espino D."/>
            <person name="Jungbluth S."/>
            <person name="Walsh D.A."/>
            <person name="Denef V.J."/>
            <person name="McMahon K.D."/>
            <person name="Konstantinidis K.T."/>
            <person name="Eloe-Fadrosh E.A."/>
            <person name="Kyrpides N.C."/>
            <person name="Woyke T."/>
        </authorList>
    </citation>
    <scope>NUCLEOTIDE SEQUENCE</scope>
    <source>
        <strain evidence="1">GVMAG-M-3300023184-62</strain>
    </source>
</reference>
<evidence type="ECO:0000313" key="1">
    <source>
        <dbReference type="EMBL" id="QHT89884.1"/>
    </source>
</evidence>
<dbReference type="EMBL" id="MN740152">
    <property type="protein sequence ID" value="QHT89884.1"/>
    <property type="molecule type" value="Genomic_DNA"/>
</dbReference>
<accession>A0A6C0IAA2</accession>
<name>A0A6C0IAA2_9ZZZZ</name>
<proteinExistence type="predicted"/>
<sequence>MTLSAVDKKLELTQPQAVVGSSQPETAVDAKVELNTSVKETLEAVAAGKNVVDVVNVGCLERFAKLFCFLTVKNVVNAVDLSGSVLEAVGAAVEATVKDLDLSGSVLSNAASVLESQVAALESEVLSETEVPDLSGSLLNVLEKVASVDLSGCVLQNVVTAVETQKAAVTVATVAKVSALPAVVHEEAVYFVNKMISSSQNVPQKKRQ</sequence>
<dbReference type="AlphaFoldDB" id="A0A6C0IAA2"/>